<keyword evidence="2" id="KW-1185">Reference proteome</keyword>
<dbReference type="EMBL" id="FOTK01000030">
    <property type="protein sequence ID" value="SFM41326.1"/>
    <property type="molecule type" value="Genomic_DNA"/>
</dbReference>
<protein>
    <submittedName>
        <fullName evidence="1">Uncharacterized protein</fullName>
    </submittedName>
</protein>
<evidence type="ECO:0000313" key="1">
    <source>
        <dbReference type="EMBL" id="SFM41326.1"/>
    </source>
</evidence>
<proteinExistence type="predicted"/>
<dbReference type="AlphaFoldDB" id="A0A1I4QNN8"/>
<name>A0A1I4QNN8_9HYPH</name>
<accession>A0A1I4QNN8</accession>
<organism evidence="1 2">
    <name type="scientific">Methylobacterium pseudosasicola</name>
    <dbReference type="NCBI Taxonomy" id="582667"/>
    <lineage>
        <taxon>Bacteria</taxon>
        <taxon>Pseudomonadati</taxon>
        <taxon>Pseudomonadota</taxon>
        <taxon>Alphaproteobacteria</taxon>
        <taxon>Hyphomicrobiales</taxon>
        <taxon>Methylobacteriaceae</taxon>
        <taxon>Methylobacterium</taxon>
    </lineage>
</organism>
<evidence type="ECO:0000313" key="2">
    <source>
        <dbReference type="Proteomes" id="UP000199048"/>
    </source>
</evidence>
<gene>
    <name evidence="1" type="ORF">SAMN05192568_103071</name>
</gene>
<sequence>MSEPNLNPSIVALLTRPSKRMSGGEISQVKTHLLNACGLLSEAQLYDEAAALGKRDPKAGHALLMEQAQDPGFEPAFPAVRLALLVAFSARMDVIEAPMETRDLLAEVNADLPGGPADRAREAAFRRDPARFLPGAERSSISLFRAPGFGMVRIGGVDTPWTYAAAGKVRSDFAELYALVEDGKFAGGILVGPAAEEGEVSLPEGYRFVAVELNGGRA</sequence>
<dbReference type="Proteomes" id="UP000199048">
    <property type="component" value="Unassembled WGS sequence"/>
</dbReference>
<reference evidence="2" key="1">
    <citation type="submission" date="2016-10" db="EMBL/GenBank/DDBJ databases">
        <authorList>
            <person name="Varghese N."/>
            <person name="Submissions S."/>
        </authorList>
    </citation>
    <scope>NUCLEOTIDE SEQUENCE [LARGE SCALE GENOMIC DNA]</scope>
    <source>
        <strain evidence="2">BL36</strain>
    </source>
</reference>
<dbReference type="STRING" id="582667.SAMN05192568_103071"/>